<dbReference type="GO" id="GO:0004803">
    <property type="term" value="F:transposase activity"/>
    <property type="evidence" value="ECO:0007669"/>
    <property type="project" value="InterPro"/>
</dbReference>
<protein>
    <submittedName>
        <fullName evidence="2">Transposase</fullName>
    </submittedName>
</protein>
<keyword evidence="3" id="KW-1185">Reference proteome</keyword>
<dbReference type="AlphaFoldDB" id="A0A418R7L7"/>
<dbReference type="OrthoDB" id="9794403at2"/>
<evidence type="ECO:0000313" key="3">
    <source>
        <dbReference type="Proteomes" id="UP000284250"/>
    </source>
</evidence>
<dbReference type="PANTHER" id="PTHR36966">
    <property type="entry name" value="REP-ASSOCIATED TYROSINE TRANSPOSASE"/>
    <property type="match status" value="1"/>
</dbReference>
<dbReference type="Gene3D" id="3.30.70.1290">
    <property type="entry name" value="Transposase IS200-like"/>
    <property type="match status" value="1"/>
</dbReference>
<dbReference type="EMBL" id="QYCN01000003">
    <property type="protein sequence ID" value="RIY13386.1"/>
    <property type="molecule type" value="Genomic_DNA"/>
</dbReference>
<organism evidence="2 3">
    <name type="scientific">Hymenobacter rubripertinctus</name>
    <dbReference type="NCBI Taxonomy" id="2029981"/>
    <lineage>
        <taxon>Bacteria</taxon>
        <taxon>Pseudomonadati</taxon>
        <taxon>Bacteroidota</taxon>
        <taxon>Cytophagia</taxon>
        <taxon>Cytophagales</taxon>
        <taxon>Hymenobacteraceae</taxon>
        <taxon>Hymenobacter</taxon>
    </lineage>
</organism>
<dbReference type="PANTHER" id="PTHR36966:SF1">
    <property type="entry name" value="REP-ASSOCIATED TYROSINE TRANSPOSASE"/>
    <property type="match status" value="1"/>
</dbReference>
<comment type="caution">
    <text evidence="2">The sequence shown here is derived from an EMBL/GenBank/DDBJ whole genome shotgun (WGS) entry which is preliminary data.</text>
</comment>
<evidence type="ECO:0000259" key="1">
    <source>
        <dbReference type="SMART" id="SM01321"/>
    </source>
</evidence>
<dbReference type="InterPro" id="IPR052715">
    <property type="entry name" value="RAYT_transposase"/>
</dbReference>
<accession>A0A418R7L7</accession>
<dbReference type="Proteomes" id="UP000284250">
    <property type="component" value="Unassembled WGS sequence"/>
</dbReference>
<dbReference type="GO" id="GO:0043565">
    <property type="term" value="F:sequence-specific DNA binding"/>
    <property type="evidence" value="ECO:0007669"/>
    <property type="project" value="TreeGrafter"/>
</dbReference>
<dbReference type="InterPro" id="IPR036515">
    <property type="entry name" value="Transposase_17_sf"/>
</dbReference>
<dbReference type="GO" id="GO:0006313">
    <property type="term" value="P:DNA transposition"/>
    <property type="evidence" value="ECO:0007669"/>
    <property type="project" value="InterPro"/>
</dbReference>
<evidence type="ECO:0000313" key="2">
    <source>
        <dbReference type="EMBL" id="RIY13386.1"/>
    </source>
</evidence>
<name>A0A418R7L7_9BACT</name>
<reference evidence="2 3" key="1">
    <citation type="submission" date="2019-01" db="EMBL/GenBank/DDBJ databases">
        <title>Hymenobacter humicola sp. nov., isolated from soils in Antarctica.</title>
        <authorList>
            <person name="Sedlacek I."/>
            <person name="Holochova P."/>
            <person name="Kralova S."/>
            <person name="Pantucek R."/>
            <person name="Stankova E."/>
            <person name="Vrbovska V."/>
            <person name="Kristofova L."/>
            <person name="Svec P."/>
            <person name="Busse H.-J."/>
        </authorList>
    </citation>
    <scope>NUCLEOTIDE SEQUENCE [LARGE SCALE GENOMIC DNA]</scope>
    <source>
        <strain evidence="2 3">CCM 8852</strain>
    </source>
</reference>
<gene>
    <name evidence="2" type="ORF">D0T11_02825</name>
</gene>
<dbReference type="SMART" id="SM01321">
    <property type="entry name" value="Y1_Tnp"/>
    <property type="match status" value="1"/>
</dbReference>
<dbReference type="InterPro" id="IPR002686">
    <property type="entry name" value="Transposase_17"/>
</dbReference>
<proteinExistence type="predicted"/>
<dbReference type="SUPFAM" id="SSF143422">
    <property type="entry name" value="Transposase IS200-like"/>
    <property type="match status" value="1"/>
</dbReference>
<feature type="domain" description="Transposase IS200-like" evidence="1">
    <location>
        <begin position="24"/>
        <end position="170"/>
    </location>
</feature>
<dbReference type="RefSeq" id="WP_119654270.1">
    <property type="nucleotide sequence ID" value="NZ_JBHUOI010000002.1"/>
</dbReference>
<sequence length="186" mass="21322">MTEPILYQGKYRVASARLPGYDYGQRGAYFVTICTAERQPYFGSMEVPAGDWDAAFVRPSMVGQRVREGWDAIPTFASFVTLDAFVLMPDHVHGVLLFDKAEDLIPSLSYENRFGPQHANLAAVLRGFKAGVSSFARAQQMPFAWQPRFYDRIVRSESELTRIRDYILTNPSRWQHEWDNGEGLYR</sequence>